<feature type="short sequence motif" description="'KMSKS' region" evidence="8">
    <location>
        <begin position="199"/>
        <end position="203"/>
    </location>
</feature>
<comment type="similarity">
    <text evidence="1 8 9">Belongs to the class-I aminoacyl-tRNA synthetase family.</text>
</comment>
<keyword evidence="6 8" id="KW-0030">Aminoacyl-tRNA synthetase</keyword>
<gene>
    <name evidence="8" type="primary">trpS</name>
    <name evidence="10" type="ORF">SOCE26_076120</name>
</gene>
<dbReference type="PANTHER" id="PTHR43766">
    <property type="entry name" value="TRYPTOPHAN--TRNA LIGASE, MITOCHONDRIAL"/>
    <property type="match status" value="1"/>
</dbReference>
<dbReference type="SUPFAM" id="SSF52374">
    <property type="entry name" value="Nucleotidylyl transferase"/>
    <property type="match status" value="1"/>
</dbReference>
<feature type="binding site" evidence="8">
    <location>
        <position position="190"/>
    </location>
    <ligand>
        <name>ATP</name>
        <dbReference type="ChEBI" id="CHEBI:30616"/>
    </ligand>
</feature>
<evidence type="ECO:0000256" key="4">
    <source>
        <dbReference type="ARBA" id="ARBA00022840"/>
    </source>
</evidence>
<dbReference type="CDD" id="cd00806">
    <property type="entry name" value="TrpRS_core"/>
    <property type="match status" value="1"/>
</dbReference>
<keyword evidence="5 8" id="KW-0648">Protein biosynthesis</keyword>
<dbReference type="InterPro" id="IPR002305">
    <property type="entry name" value="aa-tRNA-synth_Ic"/>
</dbReference>
<dbReference type="Gene3D" id="1.10.240.10">
    <property type="entry name" value="Tyrosyl-Transfer RNA Synthetase"/>
    <property type="match status" value="1"/>
</dbReference>
<evidence type="ECO:0000313" key="10">
    <source>
        <dbReference type="EMBL" id="AUX46107.1"/>
    </source>
</evidence>
<keyword evidence="2 8" id="KW-0436">Ligase</keyword>
<evidence type="ECO:0000256" key="7">
    <source>
        <dbReference type="ARBA" id="ARBA00049929"/>
    </source>
</evidence>
<feature type="binding site" evidence="8">
    <location>
        <begin position="199"/>
        <end position="203"/>
    </location>
    <ligand>
        <name>ATP</name>
        <dbReference type="ChEBI" id="CHEBI:30616"/>
    </ligand>
</feature>
<dbReference type="EC" id="6.1.1.2" evidence="8"/>
<dbReference type="Pfam" id="PF00579">
    <property type="entry name" value="tRNA-synt_1b"/>
    <property type="match status" value="1"/>
</dbReference>
<dbReference type="AlphaFoldDB" id="A0A2L0F3J8"/>
<reference evidence="10 11" key="1">
    <citation type="submission" date="2015-09" db="EMBL/GenBank/DDBJ databases">
        <title>Sorangium comparison.</title>
        <authorList>
            <person name="Zaburannyi N."/>
            <person name="Bunk B."/>
            <person name="Overmann J."/>
            <person name="Mueller R."/>
        </authorList>
    </citation>
    <scope>NUCLEOTIDE SEQUENCE [LARGE SCALE GENOMIC DNA]</scope>
    <source>
        <strain evidence="10 11">So ce26</strain>
    </source>
</reference>
<keyword evidence="8" id="KW-0963">Cytoplasm</keyword>
<comment type="catalytic activity">
    <reaction evidence="7 8">
        <text>tRNA(Trp) + L-tryptophan + ATP = L-tryptophyl-tRNA(Trp) + AMP + diphosphate + H(+)</text>
        <dbReference type="Rhea" id="RHEA:24080"/>
        <dbReference type="Rhea" id="RHEA-COMP:9671"/>
        <dbReference type="Rhea" id="RHEA-COMP:9705"/>
        <dbReference type="ChEBI" id="CHEBI:15378"/>
        <dbReference type="ChEBI" id="CHEBI:30616"/>
        <dbReference type="ChEBI" id="CHEBI:33019"/>
        <dbReference type="ChEBI" id="CHEBI:57912"/>
        <dbReference type="ChEBI" id="CHEBI:78442"/>
        <dbReference type="ChEBI" id="CHEBI:78535"/>
        <dbReference type="ChEBI" id="CHEBI:456215"/>
        <dbReference type="EC" id="6.1.1.2"/>
    </reaction>
</comment>
<comment type="subcellular location">
    <subcellularLocation>
        <location evidence="8">Cytoplasm</location>
    </subcellularLocation>
</comment>
<name>A0A2L0F3J8_SORCE</name>
<dbReference type="InterPro" id="IPR024109">
    <property type="entry name" value="Trp-tRNA-ligase_bac-type"/>
</dbReference>
<dbReference type="GO" id="GO:0005524">
    <property type="term" value="F:ATP binding"/>
    <property type="evidence" value="ECO:0007669"/>
    <property type="project" value="UniProtKB-UniRule"/>
</dbReference>
<dbReference type="InterPro" id="IPR001412">
    <property type="entry name" value="aa-tRNA-synth_I_CS"/>
</dbReference>
<keyword evidence="3 8" id="KW-0547">Nucleotide-binding</keyword>
<sequence>MSEIRKKRVFSGVQPSGKLHIGNYVGAISLWRELQATADAIFCVVDLHAMTVPEAVKPAELRAKNREIAALYIACGIDPSRTTVFIQSEVTAHAELGWILTCATPLGWLHRMTQFKSKSERQETVGSGLLVYPVLQAADILLYDTDLVPVGEDQKQHIELCRDIGDRFNHLFGETFRLPSPLIRESGARIMGLDAPDQKMSKSTGETVPGHSIGLLDPPGAVKKAIMRAVTDPGQEFRDEHASPGVRNLVTLYEVLSGEPRQAIIDRYQGGGYGYLKKDLVDVVEATLAPIRAEHARLSADPAVLDRLLDEGASRARDLAAPVLARAKRNVGLGRA</sequence>
<evidence type="ECO:0000256" key="5">
    <source>
        <dbReference type="ARBA" id="ARBA00022917"/>
    </source>
</evidence>
<dbReference type="EMBL" id="CP012673">
    <property type="protein sequence ID" value="AUX46107.1"/>
    <property type="molecule type" value="Genomic_DNA"/>
</dbReference>
<dbReference type="InterPro" id="IPR002306">
    <property type="entry name" value="Trp-tRNA-ligase"/>
</dbReference>
<evidence type="ECO:0000256" key="6">
    <source>
        <dbReference type="ARBA" id="ARBA00023146"/>
    </source>
</evidence>
<evidence type="ECO:0000256" key="1">
    <source>
        <dbReference type="ARBA" id="ARBA00005594"/>
    </source>
</evidence>
<dbReference type="RefSeq" id="WP_104984368.1">
    <property type="nucleotide sequence ID" value="NZ_CP012673.1"/>
</dbReference>
<evidence type="ECO:0000313" key="11">
    <source>
        <dbReference type="Proteomes" id="UP000238348"/>
    </source>
</evidence>
<dbReference type="NCBIfam" id="TIGR00233">
    <property type="entry name" value="trpS"/>
    <property type="match status" value="1"/>
</dbReference>
<evidence type="ECO:0000256" key="3">
    <source>
        <dbReference type="ARBA" id="ARBA00022741"/>
    </source>
</evidence>
<dbReference type="PRINTS" id="PR01039">
    <property type="entry name" value="TRNASYNTHTRP"/>
</dbReference>
<accession>A0A2L0F3J8</accession>
<dbReference type="GO" id="GO:0004830">
    <property type="term" value="F:tryptophan-tRNA ligase activity"/>
    <property type="evidence" value="ECO:0007669"/>
    <property type="project" value="UniProtKB-UniRule"/>
</dbReference>
<feature type="binding site" evidence="8">
    <location>
        <begin position="22"/>
        <end position="23"/>
    </location>
    <ligand>
        <name>ATP</name>
        <dbReference type="ChEBI" id="CHEBI:30616"/>
    </ligand>
</feature>
<dbReference type="GO" id="GO:0006436">
    <property type="term" value="P:tryptophanyl-tRNA aminoacylation"/>
    <property type="evidence" value="ECO:0007669"/>
    <property type="project" value="UniProtKB-UniRule"/>
</dbReference>
<feature type="short sequence motif" description="'HIGH' region" evidence="8">
    <location>
        <begin position="15"/>
        <end position="23"/>
    </location>
</feature>
<evidence type="ECO:0000256" key="8">
    <source>
        <dbReference type="HAMAP-Rule" id="MF_00140"/>
    </source>
</evidence>
<dbReference type="HAMAP" id="MF_00140_B">
    <property type="entry name" value="Trp_tRNA_synth_B"/>
    <property type="match status" value="1"/>
</dbReference>
<dbReference type="OrthoDB" id="9801042at2"/>
<dbReference type="InterPro" id="IPR014729">
    <property type="entry name" value="Rossmann-like_a/b/a_fold"/>
</dbReference>
<feature type="binding site" evidence="8">
    <location>
        <begin position="14"/>
        <end position="16"/>
    </location>
    <ligand>
        <name>ATP</name>
        <dbReference type="ChEBI" id="CHEBI:30616"/>
    </ligand>
</feature>
<proteinExistence type="inferred from homology"/>
<comment type="subunit">
    <text evidence="8">Homodimer.</text>
</comment>
<keyword evidence="4 8" id="KW-0067">ATP-binding</keyword>
<organism evidence="10 11">
    <name type="scientific">Sorangium cellulosum</name>
    <name type="common">Polyangium cellulosum</name>
    <dbReference type="NCBI Taxonomy" id="56"/>
    <lineage>
        <taxon>Bacteria</taxon>
        <taxon>Pseudomonadati</taxon>
        <taxon>Myxococcota</taxon>
        <taxon>Polyangia</taxon>
        <taxon>Polyangiales</taxon>
        <taxon>Polyangiaceae</taxon>
        <taxon>Sorangium</taxon>
    </lineage>
</organism>
<protein>
    <recommendedName>
        <fullName evidence="8">Tryptophan--tRNA ligase</fullName>
        <ecNumber evidence="8">6.1.1.2</ecNumber>
    </recommendedName>
    <alternativeName>
        <fullName evidence="8">Tryptophanyl-tRNA synthetase</fullName>
        <shortName evidence="8">TrpRS</shortName>
    </alternativeName>
</protein>
<dbReference type="PANTHER" id="PTHR43766:SF1">
    <property type="entry name" value="TRYPTOPHAN--TRNA LIGASE, MITOCHONDRIAL"/>
    <property type="match status" value="1"/>
</dbReference>
<comment type="function">
    <text evidence="8">Catalyzes the attachment of tryptophan to tRNA(Trp).</text>
</comment>
<dbReference type="Proteomes" id="UP000238348">
    <property type="component" value="Chromosome"/>
</dbReference>
<dbReference type="InterPro" id="IPR050203">
    <property type="entry name" value="Trp-tRNA_synthetase"/>
</dbReference>
<feature type="binding site" evidence="8">
    <location>
        <begin position="151"/>
        <end position="153"/>
    </location>
    <ligand>
        <name>ATP</name>
        <dbReference type="ChEBI" id="CHEBI:30616"/>
    </ligand>
</feature>
<dbReference type="Gene3D" id="3.40.50.620">
    <property type="entry name" value="HUPs"/>
    <property type="match status" value="1"/>
</dbReference>
<evidence type="ECO:0000256" key="2">
    <source>
        <dbReference type="ARBA" id="ARBA00022598"/>
    </source>
</evidence>
<dbReference type="GO" id="GO:0005829">
    <property type="term" value="C:cytosol"/>
    <property type="evidence" value="ECO:0007669"/>
    <property type="project" value="TreeGrafter"/>
</dbReference>
<dbReference type="PROSITE" id="PS00178">
    <property type="entry name" value="AA_TRNA_LIGASE_I"/>
    <property type="match status" value="1"/>
</dbReference>
<feature type="binding site" evidence="8">
    <location>
        <position position="139"/>
    </location>
    <ligand>
        <name>L-tryptophan</name>
        <dbReference type="ChEBI" id="CHEBI:57912"/>
    </ligand>
</feature>
<evidence type="ECO:0000256" key="9">
    <source>
        <dbReference type="RuleBase" id="RU363036"/>
    </source>
</evidence>